<evidence type="ECO:0000313" key="3">
    <source>
        <dbReference type="EMBL" id="TWW09275.1"/>
    </source>
</evidence>
<dbReference type="PANTHER" id="PTHR35889">
    <property type="entry name" value="CYCLOINULO-OLIGOSACCHARIDE FRUCTANOTRANSFERASE-RELATED"/>
    <property type="match status" value="1"/>
</dbReference>
<dbReference type="PANTHER" id="PTHR35889:SF3">
    <property type="entry name" value="F-BOX DOMAIN-CONTAINING PROTEIN"/>
    <property type="match status" value="1"/>
</dbReference>
<feature type="domain" description="DUF1553" evidence="2">
    <location>
        <begin position="254"/>
        <end position="478"/>
    </location>
</feature>
<protein>
    <recommendedName>
        <fullName evidence="5">S-layer protein</fullName>
    </recommendedName>
</protein>
<reference evidence="3 4" key="1">
    <citation type="submission" date="2019-08" db="EMBL/GenBank/DDBJ databases">
        <title>100 year-old enigma solved: identification of Planctomyces bekefii, the type genus and species of the phylum Planctomycetes.</title>
        <authorList>
            <person name="Svetlana D.N."/>
            <person name="Overmann J."/>
        </authorList>
    </citation>
    <scope>NUCLEOTIDE SEQUENCE [LARGE SCALE GENOMIC DNA]</scope>
    <source>
        <strain evidence="3">Phe10_nw2017</strain>
    </source>
</reference>
<dbReference type="Pfam" id="PF07587">
    <property type="entry name" value="PSD1"/>
    <property type="match status" value="1"/>
</dbReference>
<dbReference type="InterPro" id="IPR011444">
    <property type="entry name" value="DUF1549"/>
</dbReference>
<evidence type="ECO:0000259" key="2">
    <source>
        <dbReference type="Pfam" id="PF07587"/>
    </source>
</evidence>
<sequence length="509" mass="57916">MIPQGVPVQSVPAEQNFVDSLVFGKLKQLGIPPAPLCDDATFIRRVSIDIAGRLPSPAETSQFIADTDAGKRDRLIDRLLASPGYADYFANKWAAVLRNKRRQATDIQYTFRFHGWIRRALRENMPYDQFVRSVLTATGDAETHPPAAWYREVATSTQQMEDVAQLFLGMRLACAKCHHHPFERWSQQDYYGFEAFFSQVGLKNSRYNMQLNQPDMVYVKAEEPKSRNPRTQQDVVPAGLGSPALEISKYDDARQYLVDWMAAPENPFFARALVNRYWKHFFGRGIVDPEDDLRVTNPPSNPALLDALAKHFVDHRFDLQDLVRTICRSSAYQLSSEPSEFNAADAQNFSRFYPRRLTAEVLYDAVNSVAETPSNFGTIPQGTTAVQLPDNGFNNYFLQVFGKPEAESACECERSPEANLSQSLHLLNSSDVQGRLQSGQGRAAKFAREEQRAAEEKLTELYLAAFSRPPRAEEVQFVMQKLADYQNRQQGWEDVIWAILNTREFQFVK</sequence>
<proteinExistence type="predicted"/>
<dbReference type="EMBL" id="SRHE01000325">
    <property type="protein sequence ID" value="TWW09275.1"/>
    <property type="molecule type" value="Genomic_DNA"/>
</dbReference>
<feature type="domain" description="DUF1549" evidence="1">
    <location>
        <begin position="18"/>
        <end position="200"/>
    </location>
</feature>
<gene>
    <name evidence="3" type="ORF">E3A20_15950</name>
</gene>
<accession>A0A5C6M572</accession>
<keyword evidence="4" id="KW-1185">Reference proteome</keyword>
<evidence type="ECO:0000313" key="4">
    <source>
        <dbReference type="Proteomes" id="UP000321083"/>
    </source>
</evidence>
<dbReference type="AlphaFoldDB" id="A0A5C6M572"/>
<evidence type="ECO:0000259" key="1">
    <source>
        <dbReference type="Pfam" id="PF07583"/>
    </source>
</evidence>
<name>A0A5C6M572_9PLAN</name>
<organism evidence="3 4">
    <name type="scientific">Planctomyces bekefii</name>
    <dbReference type="NCBI Taxonomy" id="1653850"/>
    <lineage>
        <taxon>Bacteria</taxon>
        <taxon>Pseudomonadati</taxon>
        <taxon>Planctomycetota</taxon>
        <taxon>Planctomycetia</taxon>
        <taxon>Planctomycetales</taxon>
        <taxon>Planctomycetaceae</taxon>
        <taxon>Planctomyces</taxon>
    </lineage>
</organism>
<dbReference type="InterPro" id="IPR022655">
    <property type="entry name" value="DUF1553"/>
</dbReference>
<dbReference type="Proteomes" id="UP000321083">
    <property type="component" value="Unassembled WGS sequence"/>
</dbReference>
<evidence type="ECO:0008006" key="5">
    <source>
        <dbReference type="Google" id="ProtNLM"/>
    </source>
</evidence>
<dbReference type="Pfam" id="PF07583">
    <property type="entry name" value="PSCyt2"/>
    <property type="match status" value="1"/>
</dbReference>
<reference evidence="3 4" key="2">
    <citation type="submission" date="2019-08" db="EMBL/GenBank/DDBJ databases">
        <authorList>
            <person name="Henke P."/>
        </authorList>
    </citation>
    <scope>NUCLEOTIDE SEQUENCE [LARGE SCALE GENOMIC DNA]</scope>
    <source>
        <strain evidence="3">Phe10_nw2017</strain>
    </source>
</reference>
<comment type="caution">
    <text evidence="3">The sequence shown here is derived from an EMBL/GenBank/DDBJ whole genome shotgun (WGS) entry which is preliminary data.</text>
</comment>